<protein>
    <submittedName>
        <fullName evidence="1">Uncharacterized protein</fullName>
    </submittedName>
</protein>
<dbReference type="EMBL" id="JAGFNK010000073">
    <property type="protein sequence ID" value="KAI9509014.1"/>
    <property type="molecule type" value="Genomic_DNA"/>
</dbReference>
<keyword evidence="2" id="KW-1185">Reference proteome</keyword>
<reference evidence="1" key="1">
    <citation type="submission" date="2021-03" db="EMBL/GenBank/DDBJ databases">
        <title>Evolutionary priming and transition to the ectomycorrhizal habit in an iconic lineage of mushroom-forming fungi: is preadaptation a requirement?</title>
        <authorList>
            <consortium name="DOE Joint Genome Institute"/>
            <person name="Looney B.P."/>
            <person name="Miyauchi S."/>
            <person name="Morin E."/>
            <person name="Drula E."/>
            <person name="Courty P.E."/>
            <person name="Chicoki N."/>
            <person name="Fauchery L."/>
            <person name="Kohler A."/>
            <person name="Kuo A."/>
            <person name="LaButti K."/>
            <person name="Pangilinan J."/>
            <person name="Lipzen A."/>
            <person name="Riley R."/>
            <person name="Andreopoulos W."/>
            <person name="He G."/>
            <person name="Johnson J."/>
            <person name="Barry K.W."/>
            <person name="Grigoriev I.V."/>
            <person name="Nagy L."/>
            <person name="Hibbett D."/>
            <person name="Henrissat B."/>
            <person name="Matheny P.B."/>
            <person name="Labbe J."/>
            <person name="Martin A.F."/>
        </authorList>
    </citation>
    <scope>NUCLEOTIDE SEQUENCE</scope>
    <source>
        <strain evidence="1">BPL698</strain>
    </source>
</reference>
<organism evidence="1 2">
    <name type="scientific">Russula earlei</name>
    <dbReference type="NCBI Taxonomy" id="71964"/>
    <lineage>
        <taxon>Eukaryota</taxon>
        <taxon>Fungi</taxon>
        <taxon>Dikarya</taxon>
        <taxon>Basidiomycota</taxon>
        <taxon>Agaricomycotina</taxon>
        <taxon>Agaricomycetes</taxon>
        <taxon>Russulales</taxon>
        <taxon>Russulaceae</taxon>
        <taxon>Russula</taxon>
    </lineage>
</organism>
<name>A0ACC0UBD0_9AGAM</name>
<gene>
    <name evidence="1" type="ORF">F5148DRAFT_978931</name>
</gene>
<evidence type="ECO:0000313" key="2">
    <source>
        <dbReference type="Proteomes" id="UP001207468"/>
    </source>
</evidence>
<accession>A0ACC0UBD0</accession>
<comment type="caution">
    <text evidence="1">The sequence shown here is derived from an EMBL/GenBank/DDBJ whole genome shotgun (WGS) entry which is preliminary data.</text>
</comment>
<evidence type="ECO:0000313" key="1">
    <source>
        <dbReference type="EMBL" id="KAI9509014.1"/>
    </source>
</evidence>
<dbReference type="Proteomes" id="UP001207468">
    <property type="component" value="Unassembled WGS sequence"/>
</dbReference>
<proteinExistence type="predicted"/>
<sequence length="327" mass="36020">MKSGWKAPRLEPSLKKSAAPTHEAFGLAIAARSALGDLRTLSPGGVDVERAAISVAGKLLGLEMVSLTPDLMPPTPPRDAKMPQRPRDSIAIISLPLPSLSSKISDPTLILLIATYLSHILIALSHYFSSASPKHAHYENLVLYSQTLHDSPSLLRWVSLCTQLPEKQCDVLLTRAYTALTSISSQASGTAEALFRIRTYAFMCLLHTSGSTIGPKTFWDQVVRSASSFAKSASSKDKEEERRLCRVVTSAFSELLALVEERENKKEFLHGTHFISFCDAWVSYSKTVSNFQYVSEHHSISPGRRCQWIEQGHSTRPIIAFDTLHGS</sequence>